<dbReference type="InterPro" id="IPR017853">
    <property type="entry name" value="GH"/>
</dbReference>
<comment type="similarity">
    <text evidence="4 14">Belongs to the glycosyl hydrolase 13 family.</text>
</comment>
<accession>A0AAV8WG65</accession>
<evidence type="ECO:0000256" key="11">
    <source>
        <dbReference type="ARBA" id="ARBA00023214"/>
    </source>
</evidence>
<evidence type="ECO:0000256" key="5">
    <source>
        <dbReference type="ARBA" id="ARBA00011245"/>
    </source>
</evidence>
<comment type="cofactor">
    <cofactor evidence="3">
        <name>chloride</name>
        <dbReference type="ChEBI" id="CHEBI:17996"/>
    </cofactor>
</comment>
<proteinExistence type="inferred from homology"/>
<protein>
    <recommendedName>
        <fullName evidence="6">alpha-amylase</fullName>
        <ecNumber evidence="6">3.2.1.1</ecNumber>
    </recommendedName>
</protein>
<dbReference type="SMART" id="SM00632">
    <property type="entry name" value="Aamy_C"/>
    <property type="match status" value="2"/>
</dbReference>
<feature type="domain" description="Glycosyl hydrolase family 13 catalytic" evidence="16">
    <location>
        <begin position="623"/>
        <end position="983"/>
    </location>
</feature>
<dbReference type="InterPro" id="IPR006046">
    <property type="entry name" value="Alpha_amylase"/>
</dbReference>
<dbReference type="GO" id="GO:0046872">
    <property type="term" value="F:metal ion binding"/>
    <property type="evidence" value="ECO:0007669"/>
    <property type="project" value="UniProtKB-KW"/>
</dbReference>
<dbReference type="InterPro" id="IPR006047">
    <property type="entry name" value="GH13_cat_dom"/>
</dbReference>
<dbReference type="EMBL" id="JANEYG010000001">
    <property type="protein sequence ID" value="KAJ8925514.1"/>
    <property type="molecule type" value="Genomic_DNA"/>
</dbReference>
<dbReference type="Pfam" id="PF02806">
    <property type="entry name" value="Alpha-amylase_C"/>
    <property type="match status" value="2"/>
</dbReference>
<evidence type="ECO:0000259" key="15">
    <source>
        <dbReference type="SMART" id="SM00632"/>
    </source>
</evidence>
<dbReference type="GO" id="GO:0005975">
    <property type="term" value="P:carbohydrate metabolic process"/>
    <property type="evidence" value="ECO:0007669"/>
    <property type="project" value="InterPro"/>
</dbReference>
<evidence type="ECO:0000259" key="16">
    <source>
        <dbReference type="SMART" id="SM00642"/>
    </source>
</evidence>
<dbReference type="SUPFAM" id="SSF51011">
    <property type="entry name" value="Glycosyl hydrolase domain"/>
    <property type="match status" value="2"/>
</dbReference>
<dbReference type="InterPro" id="IPR006048">
    <property type="entry name" value="A-amylase/branching_C"/>
</dbReference>
<dbReference type="Proteomes" id="UP001159042">
    <property type="component" value="Unassembled WGS sequence"/>
</dbReference>
<evidence type="ECO:0000256" key="3">
    <source>
        <dbReference type="ARBA" id="ARBA00001923"/>
    </source>
</evidence>
<evidence type="ECO:0000256" key="2">
    <source>
        <dbReference type="ARBA" id="ARBA00001913"/>
    </source>
</evidence>
<sequence length="1080" mass="119711">MKAITLFCIISEFAILAHDQKNYVLRPRQSIIQPFEWKSDDIANKCKKCLVPNKRKRMENHEDVTKYVVDGINNSVNAGITDFKVDVSSNNKRSFDEENSYGKITHLNTGQGSEVNTRLGLYQEHRHLETLPHKNNNFAPGRNTIVHLFEWKWDDIADECQHFLGPKGYAGVQISPPNENQIITTQPYRPWWERYQPVSYKLNTRSGDESSLALMIRTCNAAGVRIYADVVFNHMAAVGGKGTDGTNCNPNKKYYPGVPYHFHNFHKSCAVNNYNDAENVRNCEIVHLRDLDQSQEYVRQTIVQYLDHLVSLGVAGFRVDAAKHMWPSDLGVIYSRVNDLSTDHGFPKRTRPFFYQEVIDLGGEAVSKYEYIGLGAVLEFKFGAELSKAFQGNNPLKYLKNWGPEWGLLDAKDAVAFIDNHDNQRSSSHAILTYKKPKYYKMAIAFMLAHPYGTTKIMSSFAFDSFDQGPPNRNGNIVGPGTNKNGSCTNGWVCEHRWHQIYNMVEFRNVVEGTIITNWWDNNNNQIAFGRGDKGFVAFTLNGDIKQPLKTSLQSGIYCDVISGDLKDGRCSGKTVEVDDKGYAGITLYENEEEGVVAIHVNARILAVAAVAQKNNNFQPGRNTIVHLFEWKWSDIASECENFLAPKGYAGVQISPPNENEVIVQDGGRPWWERYQPVSYELTTRSGDESALADMISRCNAVGVKIYVDAVFNHMAAIGGTGTGGHDCDPGSKSYPAVPYGSGDFHTSCAINNYNDAGNVRNCELEGLPDLDQSKDYVRQQIVGFLNHCVDLGVAGFRVDAAKHMSPADLEAIYGAVKDLPSGGRPFFYQEVIDFGGEAISKDEYTGFGTVLEFKYGTELGNAFQGNNPLKYLKNWGPEWGLLDGMDAVAFIDNHDNQRTGSSSILTYKNSKPYKMAIAFMLAHPYGTTRIMSSYAFDNKDQGPPSDGSGNIVGASINADGTCGNGWVCEHRWREIYNMVGFRNAVAGTDVTNWWDNNGNQIAFGRGNKGFIAFALEGDIKQSLPTSLPAGTYCDVISGGLEGGSCTGKSVTVDDSGNASITLSSGEYDGVIAIHVNAKL</sequence>
<evidence type="ECO:0000256" key="1">
    <source>
        <dbReference type="ARBA" id="ARBA00000548"/>
    </source>
</evidence>
<feature type="domain" description="Alpha-amylase C-terminal" evidence="15">
    <location>
        <begin position="517"/>
        <end position="604"/>
    </location>
</feature>
<dbReference type="Gene3D" id="2.60.40.1180">
    <property type="entry name" value="Golgi alpha-mannosidase II"/>
    <property type="match status" value="2"/>
</dbReference>
<dbReference type="EC" id="3.2.1.1" evidence="6"/>
<dbReference type="SUPFAM" id="SSF51445">
    <property type="entry name" value="(Trans)glycosidases"/>
    <property type="match status" value="2"/>
</dbReference>
<evidence type="ECO:0000256" key="14">
    <source>
        <dbReference type="RuleBase" id="RU003615"/>
    </source>
</evidence>
<dbReference type="Gene3D" id="3.20.20.80">
    <property type="entry name" value="Glycosidases"/>
    <property type="match status" value="2"/>
</dbReference>
<reference evidence="17 18" key="1">
    <citation type="journal article" date="2023" name="Insect Mol. Biol.">
        <title>Genome sequencing provides insights into the evolution of gene families encoding plant cell wall-degrading enzymes in longhorned beetles.</title>
        <authorList>
            <person name="Shin N.R."/>
            <person name="Okamura Y."/>
            <person name="Kirsch R."/>
            <person name="Pauchet Y."/>
        </authorList>
    </citation>
    <scope>NUCLEOTIDE SEQUENCE [LARGE SCALE GENOMIC DNA]</scope>
    <source>
        <strain evidence="17">EAD_L_NR</strain>
    </source>
</reference>
<keyword evidence="7" id="KW-0479">Metal-binding</keyword>
<dbReference type="InterPro" id="IPR013780">
    <property type="entry name" value="Glyco_hydro_b"/>
</dbReference>
<evidence type="ECO:0000256" key="8">
    <source>
        <dbReference type="ARBA" id="ARBA00022801"/>
    </source>
</evidence>
<dbReference type="AlphaFoldDB" id="A0AAV8WG65"/>
<comment type="cofactor">
    <cofactor evidence="2">
        <name>Ca(2+)</name>
        <dbReference type="ChEBI" id="CHEBI:29108"/>
    </cofactor>
</comment>
<evidence type="ECO:0000256" key="12">
    <source>
        <dbReference type="ARBA" id="ARBA00023277"/>
    </source>
</evidence>
<keyword evidence="13" id="KW-0326">Glycosidase</keyword>
<keyword evidence="18" id="KW-1185">Reference proteome</keyword>
<evidence type="ECO:0000256" key="13">
    <source>
        <dbReference type="ARBA" id="ARBA00023295"/>
    </source>
</evidence>
<evidence type="ECO:0000256" key="9">
    <source>
        <dbReference type="ARBA" id="ARBA00022837"/>
    </source>
</evidence>
<evidence type="ECO:0000313" key="17">
    <source>
        <dbReference type="EMBL" id="KAJ8925514.1"/>
    </source>
</evidence>
<keyword evidence="8" id="KW-0378">Hydrolase</keyword>
<organism evidence="17 18">
    <name type="scientific">Exocentrus adspersus</name>
    <dbReference type="NCBI Taxonomy" id="1586481"/>
    <lineage>
        <taxon>Eukaryota</taxon>
        <taxon>Metazoa</taxon>
        <taxon>Ecdysozoa</taxon>
        <taxon>Arthropoda</taxon>
        <taxon>Hexapoda</taxon>
        <taxon>Insecta</taxon>
        <taxon>Pterygota</taxon>
        <taxon>Neoptera</taxon>
        <taxon>Endopterygota</taxon>
        <taxon>Coleoptera</taxon>
        <taxon>Polyphaga</taxon>
        <taxon>Cucujiformia</taxon>
        <taxon>Chrysomeloidea</taxon>
        <taxon>Cerambycidae</taxon>
        <taxon>Lamiinae</taxon>
        <taxon>Acanthocinini</taxon>
        <taxon>Exocentrus</taxon>
    </lineage>
</organism>
<gene>
    <name evidence="17" type="ORF">NQ315_009353</name>
</gene>
<dbReference type="InterPro" id="IPR031319">
    <property type="entry name" value="A-amylase_C"/>
</dbReference>
<keyword evidence="11" id="KW-0868">Chloride</keyword>
<evidence type="ECO:0000256" key="10">
    <source>
        <dbReference type="ARBA" id="ARBA00023157"/>
    </source>
</evidence>
<comment type="subunit">
    <text evidence="5">Monomer.</text>
</comment>
<dbReference type="GO" id="GO:0004556">
    <property type="term" value="F:alpha-amylase activity"/>
    <property type="evidence" value="ECO:0007669"/>
    <property type="project" value="UniProtKB-EC"/>
</dbReference>
<evidence type="ECO:0000313" key="18">
    <source>
        <dbReference type="Proteomes" id="UP001159042"/>
    </source>
</evidence>
<dbReference type="CDD" id="cd11317">
    <property type="entry name" value="AmyAc_bac_euk_AmyA"/>
    <property type="match status" value="2"/>
</dbReference>
<evidence type="ECO:0000256" key="6">
    <source>
        <dbReference type="ARBA" id="ARBA00012595"/>
    </source>
</evidence>
<keyword evidence="10" id="KW-1015">Disulfide bond</keyword>
<dbReference type="PRINTS" id="PR00110">
    <property type="entry name" value="ALPHAAMYLASE"/>
</dbReference>
<comment type="caution">
    <text evidence="17">The sequence shown here is derived from an EMBL/GenBank/DDBJ whole genome shotgun (WGS) entry which is preliminary data.</text>
</comment>
<name>A0AAV8WG65_9CUCU</name>
<comment type="catalytic activity">
    <reaction evidence="1">
        <text>Endohydrolysis of (1-&gt;4)-alpha-D-glucosidic linkages in polysaccharides containing three or more (1-&gt;4)-alpha-linked D-glucose units.</text>
        <dbReference type="EC" id="3.2.1.1"/>
    </reaction>
</comment>
<feature type="domain" description="Alpha-amylase C-terminal" evidence="15">
    <location>
        <begin position="992"/>
        <end position="1079"/>
    </location>
</feature>
<dbReference type="SMART" id="SM00642">
    <property type="entry name" value="Aamy"/>
    <property type="match status" value="2"/>
</dbReference>
<evidence type="ECO:0000256" key="4">
    <source>
        <dbReference type="ARBA" id="ARBA00008061"/>
    </source>
</evidence>
<keyword evidence="12" id="KW-0119">Carbohydrate metabolism</keyword>
<keyword evidence="9" id="KW-0106">Calcium</keyword>
<dbReference type="PANTHER" id="PTHR43447">
    <property type="entry name" value="ALPHA-AMYLASE"/>
    <property type="match status" value="1"/>
</dbReference>
<evidence type="ECO:0000256" key="7">
    <source>
        <dbReference type="ARBA" id="ARBA00022723"/>
    </source>
</evidence>
<dbReference type="Pfam" id="PF00128">
    <property type="entry name" value="Alpha-amylase"/>
    <property type="match status" value="2"/>
</dbReference>
<feature type="domain" description="Glycosyl hydrolase family 13 catalytic" evidence="16">
    <location>
        <begin position="143"/>
        <end position="508"/>
    </location>
</feature>